<protein>
    <submittedName>
        <fullName evidence="2">Uncharacterized protein</fullName>
    </submittedName>
</protein>
<dbReference type="InParanoid" id="F0YR70"/>
<dbReference type="EMBL" id="GL833566">
    <property type="protein sequence ID" value="EGB02389.1"/>
    <property type="molecule type" value="Genomic_DNA"/>
</dbReference>
<evidence type="ECO:0000256" key="1">
    <source>
        <dbReference type="SAM" id="MobiDB-lite"/>
    </source>
</evidence>
<proteinExistence type="predicted"/>
<feature type="non-terminal residue" evidence="2">
    <location>
        <position position="1"/>
    </location>
</feature>
<accession>F0YR70</accession>
<dbReference type="GeneID" id="20227121"/>
<sequence length="355" mass="36597">VVEHSPVAADLLQSLPHVQLSAWADAAPMNLRRKYDGFASKGALQGVQRLAKAYWRDAYKRDLRGGALRGGFGDDADGAAVRELHDLLVDARCHVPGAADEVCKRDRATKPAAAAAAARLRGGGLAAARGAGRPCRLRLKRRRGDGAACLVLVAPGAGGWARVPLHRVVGVRAADDAGAGHALSLFDDRGDRREAHELAVGAAATRDALVLALEALAARERARHGVHRRRFRADRAFAETVAAAREAAAAPADEPLARPPLSPSPSILDDASSSDDDDDDARALDVARVDGAAAAWAVDAAGASFRVTLRGGDALDIDVAAARRGAVVASRGSADLVVAPRPPAPAPAAAAGVAL</sequence>
<evidence type="ECO:0000313" key="2">
    <source>
        <dbReference type="EMBL" id="EGB02389.1"/>
    </source>
</evidence>
<dbReference type="Proteomes" id="UP000002729">
    <property type="component" value="Unassembled WGS sequence"/>
</dbReference>
<dbReference type="RefSeq" id="XP_009042912.1">
    <property type="nucleotide sequence ID" value="XM_009044664.1"/>
</dbReference>
<dbReference type="KEGG" id="aaf:AURANDRAFT_68929"/>
<feature type="region of interest" description="Disordered" evidence="1">
    <location>
        <begin position="248"/>
        <end position="280"/>
    </location>
</feature>
<keyword evidence="3" id="KW-1185">Reference proteome</keyword>
<dbReference type="AlphaFoldDB" id="F0YR70"/>
<feature type="non-terminal residue" evidence="2">
    <location>
        <position position="355"/>
    </location>
</feature>
<name>F0YR70_AURAN</name>
<evidence type="ECO:0000313" key="3">
    <source>
        <dbReference type="Proteomes" id="UP000002729"/>
    </source>
</evidence>
<gene>
    <name evidence="2" type="ORF">AURANDRAFT_68929</name>
</gene>
<organism evidence="3">
    <name type="scientific">Aureococcus anophagefferens</name>
    <name type="common">Harmful bloom alga</name>
    <dbReference type="NCBI Taxonomy" id="44056"/>
    <lineage>
        <taxon>Eukaryota</taxon>
        <taxon>Sar</taxon>
        <taxon>Stramenopiles</taxon>
        <taxon>Ochrophyta</taxon>
        <taxon>Pelagophyceae</taxon>
        <taxon>Pelagomonadales</taxon>
        <taxon>Pelagomonadaceae</taxon>
        <taxon>Aureococcus</taxon>
    </lineage>
</organism>
<reference evidence="2 3" key="1">
    <citation type="journal article" date="2011" name="Proc. Natl. Acad. Sci. U.S.A.">
        <title>Niche of harmful alga Aureococcus anophagefferens revealed through ecogenomics.</title>
        <authorList>
            <person name="Gobler C.J."/>
            <person name="Berry D.L."/>
            <person name="Dyhrman S.T."/>
            <person name="Wilhelm S.W."/>
            <person name="Salamov A."/>
            <person name="Lobanov A.V."/>
            <person name="Zhang Y."/>
            <person name="Collier J.L."/>
            <person name="Wurch L.L."/>
            <person name="Kustka A.B."/>
            <person name="Dill B.D."/>
            <person name="Shah M."/>
            <person name="VerBerkmoes N.C."/>
            <person name="Kuo A."/>
            <person name="Terry A."/>
            <person name="Pangilinan J."/>
            <person name="Lindquist E.A."/>
            <person name="Lucas S."/>
            <person name="Paulsen I.T."/>
            <person name="Hattenrath-Lehmann T.K."/>
            <person name="Talmage S.C."/>
            <person name="Walker E.A."/>
            <person name="Koch F."/>
            <person name="Burson A.M."/>
            <person name="Marcoval M.A."/>
            <person name="Tang Y.Z."/>
            <person name="Lecleir G.R."/>
            <person name="Coyne K.J."/>
            <person name="Berg G.M."/>
            <person name="Bertrand E.M."/>
            <person name="Saito M.A."/>
            <person name="Gladyshev V.N."/>
            <person name="Grigoriev I.V."/>
        </authorList>
    </citation>
    <scope>NUCLEOTIDE SEQUENCE [LARGE SCALE GENOMIC DNA]</scope>
    <source>
        <strain evidence="3">CCMP 1984</strain>
    </source>
</reference>